<dbReference type="eggNOG" id="ENOG502Z81J">
    <property type="taxonomic scope" value="Bacteria"/>
</dbReference>
<comment type="caution">
    <text evidence="2">The sequence shown here is derived from an EMBL/GenBank/DDBJ whole genome shotgun (WGS) entry which is preliminary data.</text>
</comment>
<keyword evidence="1" id="KW-0812">Transmembrane</keyword>
<keyword evidence="3" id="KW-1185">Reference proteome</keyword>
<dbReference type="InterPro" id="IPR009045">
    <property type="entry name" value="Zn_M74/Hedgehog-like"/>
</dbReference>
<keyword evidence="1" id="KW-1133">Transmembrane helix</keyword>
<dbReference type="STRING" id="319236.BST91_10190"/>
<accession>A0A090QKV7</accession>
<dbReference type="AlphaFoldDB" id="A0A090QKV7"/>
<evidence type="ECO:0000256" key="1">
    <source>
        <dbReference type="SAM" id="Phobius"/>
    </source>
</evidence>
<protein>
    <submittedName>
        <fullName evidence="2">Uncharacterized protein</fullName>
    </submittedName>
</protein>
<dbReference type="Gene3D" id="3.30.1380.10">
    <property type="match status" value="1"/>
</dbReference>
<feature type="transmembrane region" description="Helical" evidence="1">
    <location>
        <begin position="12"/>
        <end position="35"/>
    </location>
</feature>
<organism evidence="2 3">
    <name type="scientific">Nonlabens tegetincola</name>
    <dbReference type="NCBI Taxonomy" id="323273"/>
    <lineage>
        <taxon>Bacteria</taxon>
        <taxon>Pseudomonadati</taxon>
        <taxon>Bacteroidota</taxon>
        <taxon>Flavobacteriia</taxon>
        <taxon>Flavobacteriales</taxon>
        <taxon>Flavobacteriaceae</taxon>
        <taxon>Nonlabens</taxon>
    </lineage>
</organism>
<keyword evidence="1" id="KW-0472">Membrane</keyword>
<name>A0A090QKV7_9FLAO</name>
<proteinExistence type="predicted"/>
<evidence type="ECO:0000313" key="2">
    <source>
        <dbReference type="EMBL" id="GAK96156.1"/>
    </source>
</evidence>
<gene>
    <name evidence="2" type="ORF">JCM19294_2938</name>
</gene>
<dbReference type="EMBL" id="BBML01000001">
    <property type="protein sequence ID" value="GAK96156.1"/>
    <property type="molecule type" value="Genomic_DNA"/>
</dbReference>
<reference evidence="2" key="1">
    <citation type="journal article" date="2014" name="Genome Announc.">
        <title>Draft Genome Sequences of Marine Flavobacterium Nonlabens Strains NR17, NR24, NR27, NR32, NR33, and Ara13.</title>
        <authorList>
            <person name="Nakanishi M."/>
            <person name="Meirelles P."/>
            <person name="Suzuki R."/>
            <person name="Takatani N."/>
            <person name="Mino S."/>
            <person name="Suda W."/>
            <person name="Oshima K."/>
            <person name="Hattori M."/>
            <person name="Ohkuma M."/>
            <person name="Hosokawa M."/>
            <person name="Miyashita K."/>
            <person name="Thompson F.L."/>
            <person name="Niwa A."/>
            <person name="Sawabe T."/>
            <person name="Sawabe T."/>
        </authorList>
    </citation>
    <scope>NUCLEOTIDE SEQUENCE [LARGE SCALE GENOMIC DNA]</scope>
    <source>
        <strain evidence="2">JCM 19294</strain>
    </source>
</reference>
<dbReference type="Proteomes" id="UP000029221">
    <property type="component" value="Unassembled WGS sequence"/>
</dbReference>
<feature type="transmembrane region" description="Helical" evidence="1">
    <location>
        <begin position="47"/>
        <end position="66"/>
    </location>
</feature>
<evidence type="ECO:0000313" key="3">
    <source>
        <dbReference type="Proteomes" id="UP000029221"/>
    </source>
</evidence>
<sequence length="267" mass="31102">MLKVLKYLGDLFLIVVLTLITQIGGLLYLFSRVLFRNTKSYKAIKTTVLFLSLYVFSTFLIIPFLAPQFGRERVLESDHVKNVSWFYILCNRNYVTPQLNQIVLESSEELAKKYPGIKINLLDANFPFWHGFPLFPHLSHNDGKKLDLSFIYSKDNRFVNKVPTLSGYGFFVKPKSHEHDQPMACKEQGYFQYDYARFLTFGTVNNGLQLNETATRDLINSLTKNAQVTKIFIEPHLVKRLDLKNSKIRYHGCHAVRHDDHIHIQIR</sequence>